<evidence type="ECO:0000313" key="1">
    <source>
        <dbReference type="EMBL" id="GAI00068.1"/>
    </source>
</evidence>
<accession>X1K0Q6</accession>
<dbReference type="InterPro" id="IPR009014">
    <property type="entry name" value="Transketo_C/PFOR_II"/>
</dbReference>
<proteinExistence type="predicted"/>
<dbReference type="AlphaFoldDB" id="X1K0Q6"/>
<dbReference type="EMBL" id="BARU01048906">
    <property type="protein sequence ID" value="GAI00068.1"/>
    <property type="molecule type" value="Genomic_DNA"/>
</dbReference>
<feature type="non-terminal residue" evidence="1">
    <location>
        <position position="1"/>
    </location>
</feature>
<evidence type="ECO:0008006" key="2">
    <source>
        <dbReference type="Google" id="ProtNLM"/>
    </source>
</evidence>
<dbReference type="SUPFAM" id="SSF52922">
    <property type="entry name" value="TK C-terminal domain-like"/>
    <property type="match status" value="1"/>
</dbReference>
<gene>
    <name evidence="1" type="ORF">S03H2_72386</name>
</gene>
<sequence>KKVIRKVVNTKGPFYVRLGRADVPAVTSEETEFEIGKGYVLKEGKDVALIGCGMTIFEILK</sequence>
<feature type="non-terminal residue" evidence="1">
    <location>
        <position position="61"/>
    </location>
</feature>
<organism evidence="1">
    <name type="scientific">marine sediment metagenome</name>
    <dbReference type="NCBI Taxonomy" id="412755"/>
    <lineage>
        <taxon>unclassified sequences</taxon>
        <taxon>metagenomes</taxon>
        <taxon>ecological metagenomes</taxon>
    </lineage>
</organism>
<protein>
    <recommendedName>
        <fullName evidence="2">Transketolase C-terminal domain-containing protein</fullName>
    </recommendedName>
</protein>
<name>X1K0Q6_9ZZZZ</name>
<comment type="caution">
    <text evidence="1">The sequence shown here is derived from an EMBL/GenBank/DDBJ whole genome shotgun (WGS) entry which is preliminary data.</text>
</comment>
<reference evidence="1" key="1">
    <citation type="journal article" date="2014" name="Front. Microbiol.">
        <title>High frequency of phylogenetically diverse reductive dehalogenase-homologous genes in deep subseafloor sedimentary metagenomes.</title>
        <authorList>
            <person name="Kawai M."/>
            <person name="Futagami T."/>
            <person name="Toyoda A."/>
            <person name="Takaki Y."/>
            <person name="Nishi S."/>
            <person name="Hori S."/>
            <person name="Arai W."/>
            <person name="Tsubouchi T."/>
            <person name="Morono Y."/>
            <person name="Uchiyama I."/>
            <person name="Ito T."/>
            <person name="Fujiyama A."/>
            <person name="Inagaki F."/>
            <person name="Takami H."/>
        </authorList>
    </citation>
    <scope>NUCLEOTIDE SEQUENCE</scope>
    <source>
        <strain evidence="1">Expedition CK06-06</strain>
    </source>
</reference>